<accession>A0A5B7JV32</accession>
<name>A0A5B7JV32_PORTR</name>
<sequence length="50" mass="6046">MNPLRHVLLIQLLASEIYVQDQWHILIWDECMCLEIVYRVTLNSMFSCYT</sequence>
<dbReference type="Proteomes" id="UP000324222">
    <property type="component" value="Unassembled WGS sequence"/>
</dbReference>
<evidence type="ECO:0000313" key="1">
    <source>
        <dbReference type="EMBL" id="MPC96214.1"/>
    </source>
</evidence>
<proteinExistence type="predicted"/>
<dbReference type="EMBL" id="VSRR010105056">
    <property type="protein sequence ID" value="MPC96214.1"/>
    <property type="molecule type" value="Genomic_DNA"/>
</dbReference>
<gene>
    <name evidence="1" type="ORF">E2C01_091458</name>
</gene>
<dbReference type="AlphaFoldDB" id="A0A5B7JV32"/>
<reference evidence="1 2" key="1">
    <citation type="submission" date="2019-05" db="EMBL/GenBank/DDBJ databases">
        <title>Another draft genome of Portunus trituberculatus and its Hox gene families provides insights of decapod evolution.</title>
        <authorList>
            <person name="Jeong J.-H."/>
            <person name="Song I."/>
            <person name="Kim S."/>
            <person name="Choi T."/>
            <person name="Kim D."/>
            <person name="Ryu S."/>
            <person name="Kim W."/>
        </authorList>
    </citation>
    <scope>NUCLEOTIDE SEQUENCE [LARGE SCALE GENOMIC DNA]</scope>
    <source>
        <tissue evidence="1">Muscle</tissue>
    </source>
</reference>
<evidence type="ECO:0000313" key="2">
    <source>
        <dbReference type="Proteomes" id="UP000324222"/>
    </source>
</evidence>
<keyword evidence="2" id="KW-1185">Reference proteome</keyword>
<organism evidence="1 2">
    <name type="scientific">Portunus trituberculatus</name>
    <name type="common">Swimming crab</name>
    <name type="synonym">Neptunus trituberculatus</name>
    <dbReference type="NCBI Taxonomy" id="210409"/>
    <lineage>
        <taxon>Eukaryota</taxon>
        <taxon>Metazoa</taxon>
        <taxon>Ecdysozoa</taxon>
        <taxon>Arthropoda</taxon>
        <taxon>Crustacea</taxon>
        <taxon>Multicrustacea</taxon>
        <taxon>Malacostraca</taxon>
        <taxon>Eumalacostraca</taxon>
        <taxon>Eucarida</taxon>
        <taxon>Decapoda</taxon>
        <taxon>Pleocyemata</taxon>
        <taxon>Brachyura</taxon>
        <taxon>Eubrachyura</taxon>
        <taxon>Portunoidea</taxon>
        <taxon>Portunidae</taxon>
        <taxon>Portuninae</taxon>
        <taxon>Portunus</taxon>
    </lineage>
</organism>
<comment type="caution">
    <text evidence="1">The sequence shown here is derived from an EMBL/GenBank/DDBJ whole genome shotgun (WGS) entry which is preliminary data.</text>
</comment>
<protein>
    <submittedName>
        <fullName evidence="1">Uncharacterized protein</fullName>
    </submittedName>
</protein>